<feature type="region of interest" description="Disordered" evidence="1">
    <location>
        <begin position="1"/>
        <end position="35"/>
    </location>
</feature>
<dbReference type="EMBL" id="JARK01001387">
    <property type="protein sequence ID" value="EYC11344.1"/>
    <property type="molecule type" value="Genomic_DNA"/>
</dbReference>
<evidence type="ECO:0000256" key="1">
    <source>
        <dbReference type="SAM" id="MobiDB-lite"/>
    </source>
</evidence>
<organism evidence="2 3">
    <name type="scientific">Ancylostoma ceylanicum</name>
    <dbReference type="NCBI Taxonomy" id="53326"/>
    <lineage>
        <taxon>Eukaryota</taxon>
        <taxon>Metazoa</taxon>
        <taxon>Ecdysozoa</taxon>
        <taxon>Nematoda</taxon>
        <taxon>Chromadorea</taxon>
        <taxon>Rhabditida</taxon>
        <taxon>Rhabditina</taxon>
        <taxon>Rhabditomorpha</taxon>
        <taxon>Strongyloidea</taxon>
        <taxon>Ancylostomatidae</taxon>
        <taxon>Ancylostomatinae</taxon>
        <taxon>Ancylostoma</taxon>
    </lineage>
</organism>
<feature type="region of interest" description="Disordered" evidence="1">
    <location>
        <begin position="84"/>
        <end position="104"/>
    </location>
</feature>
<feature type="compositionally biased region" description="Basic and acidic residues" evidence="1">
    <location>
        <begin position="24"/>
        <end position="33"/>
    </location>
</feature>
<comment type="caution">
    <text evidence="2">The sequence shown here is derived from an EMBL/GenBank/DDBJ whole genome shotgun (WGS) entry which is preliminary data.</text>
</comment>
<dbReference type="AlphaFoldDB" id="A0A016U7P1"/>
<dbReference type="Proteomes" id="UP000024635">
    <property type="component" value="Unassembled WGS sequence"/>
</dbReference>
<feature type="compositionally biased region" description="Polar residues" evidence="1">
    <location>
        <begin position="1"/>
        <end position="10"/>
    </location>
</feature>
<evidence type="ECO:0000313" key="2">
    <source>
        <dbReference type="EMBL" id="EYC11344.1"/>
    </source>
</evidence>
<keyword evidence="3" id="KW-1185">Reference proteome</keyword>
<protein>
    <submittedName>
        <fullName evidence="2">Uncharacterized protein</fullName>
    </submittedName>
</protein>
<sequence length="104" mass="11910">MRTGNSSTTWEVKRRQQYNSGTPRPHDISRSTEEAGVTSIKANVRFVILEWVAVFRRQSREPFNFFCEMTAKEGKFLKTGVSDMTRENEAATPHLSKGTRPHAH</sequence>
<name>A0A016U7P1_9BILA</name>
<proteinExistence type="predicted"/>
<evidence type="ECO:0000313" key="3">
    <source>
        <dbReference type="Proteomes" id="UP000024635"/>
    </source>
</evidence>
<reference evidence="3" key="1">
    <citation type="journal article" date="2015" name="Nat. Genet.">
        <title>The genome and transcriptome of the zoonotic hookworm Ancylostoma ceylanicum identify infection-specific gene families.</title>
        <authorList>
            <person name="Schwarz E.M."/>
            <person name="Hu Y."/>
            <person name="Antoshechkin I."/>
            <person name="Miller M.M."/>
            <person name="Sternberg P.W."/>
            <person name="Aroian R.V."/>
        </authorList>
    </citation>
    <scope>NUCLEOTIDE SEQUENCE</scope>
    <source>
        <strain evidence="3">HY135</strain>
    </source>
</reference>
<gene>
    <name evidence="2" type="primary">Acey_s0051.g2156</name>
    <name evidence="2" type="ORF">Y032_0051g2156</name>
</gene>
<accession>A0A016U7P1</accession>